<dbReference type="RefSeq" id="XP_031579164.1">
    <property type="nucleotide sequence ID" value="XM_031722318.1"/>
</dbReference>
<organism evidence="1 2">
    <name type="scientific">Blastomyces gilchristii (strain SLH14081)</name>
    <name type="common">Blastomyces dermatitidis</name>
    <dbReference type="NCBI Taxonomy" id="559298"/>
    <lineage>
        <taxon>Eukaryota</taxon>
        <taxon>Fungi</taxon>
        <taxon>Dikarya</taxon>
        <taxon>Ascomycota</taxon>
        <taxon>Pezizomycotina</taxon>
        <taxon>Eurotiomycetes</taxon>
        <taxon>Eurotiomycetidae</taxon>
        <taxon>Onygenales</taxon>
        <taxon>Ajellomycetaceae</taxon>
        <taxon>Blastomyces</taxon>
    </lineage>
</organism>
<sequence>MGYYFIGGLARRSLGSSSEQQSPWQIASMLQQKKGFAASIASSAGVESVGGGMAQHNFIYTSGSHTKGCADANEEQLLGLQLAAQDGAGRRKP</sequence>
<proteinExistence type="predicted"/>
<dbReference type="GeneID" id="8503908"/>
<gene>
    <name evidence="1" type="ORF">BDBG_05794</name>
</gene>
<evidence type="ECO:0000313" key="2">
    <source>
        <dbReference type="Proteomes" id="UP000002038"/>
    </source>
</evidence>
<name>A0A179UQP7_BLAGS</name>
<dbReference type="EMBL" id="GG657458">
    <property type="protein sequence ID" value="OAT10114.1"/>
    <property type="molecule type" value="Genomic_DNA"/>
</dbReference>
<reference evidence="2" key="2">
    <citation type="journal article" date="2015" name="PLoS Genet.">
        <title>The dynamic genome and transcriptome of the human fungal pathogen Blastomyces and close relative Emmonsia.</title>
        <authorList>
            <person name="Munoz J.F."/>
            <person name="Gauthier G.M."/>
            <person name="Desjardins C.A."/>
            <person name="Gallo J.E."/>
            <person name="Holder J."/>
            <person name="Sullivan T.D."/>
            <person name="Marty A.J."/>
            <person name="Carmen J.C."/>
            <person name="Chen Z."/>
            <person name="Ding L."/>
            <person name="Gujja S."/>
            <person name="Magrini V."/>
            <person name="Misas E."/>
            <person name="Mitreva M."/>
            <person name="Priest M."/>
            <person name="Saif S."/>
            <person name="Whiston E.A."/>
            <person name="Young S."/>
            <person name="Zeng Q."/>
            <person name="Goldman W.E."/>
            <person name="Mardis E.R."/>
            <person name="Taylor J.W."/>
            <person name="McEwen J.G."/>
            <person name="Clay O.K."/>
            <person name="Klein B.S."/>
            <person name="Cuomo C.A."/>
        </authorList>
    </citation>
    <scope>NUCLEOTIDE SEQUENCE [LARGE SCALE GENOMIC DNA]</scope>
    <source>
        <strain evidence="2">SLH14081</strain>
    </source>
</reference>
<reference evidence="1" key="1">
    <citation type="submission" date="2009-02" db="EMBL/GenBank/DDBJ databases">
        <title>The Genome Sequence of Blastomyces dermatitidis strain SLH14081.</title>
        <authorList>
            <consortium name="The Broad Institute Genome Sequencing Platform"/>
            <consortium name="Broad Institute Microbial Sequencing Center."/>
            <person name="Champion M."/>
            <person name="Cuomo C."/>
            <person name="Ma L.-J."/>
            <person name="Henn M.R."/>
            <person name="Klein B."/>
            <person name="Goldman B."/>
            <person name="Young S."/>
            <person name="Kodira C.D."/>
            <person name="Zeng Q."/>
            <person name="Koehrsen M."/>
            <person name="Alvarado L."/>
            <person name="Berlin A.M."/>
            <person name="Heiman D.I."/>
            <person name="Hepburn T.A."/>
            <person name="Saif S."/>
            <person name="Shea T.D."/>
            <person name="Shenoy N."/>
            <person name="Sykes S."/>
            <person name="Galagan J."/>
            <person name="Nusbaum C."/>
            <person name="Birren B."/>
        </authorList>
    </citation>
    <scope>NUCLEOTIDE SEQUENCE</scope>
    <source>
        <strain evidence="1">SLH14081</strain>
    </source>
</reference>
<evidence type="ECO:0000313" key="1">
    <source>
        <dbReference type="EMBL" id="OAT10113.1"/>
    </source>
</evidence>
<dbReference type="RefSeq" id="XP_031579163.1">
    <property type="nucleotide sequence ID" value="XM_031722317.1"/>
</dbReference>
<dbReference type="AlphaFoldDB" id="A0A179UQP7"/>
<keyword evidence="2" id="KW-1185">Reference proteome</keyword>
<dbReference type="VEuPathDB" id="FungiDB:BDBG_05794"/>
<dbReference type="Proteomes" id="UP000002038">
    <property type="component" value="Unassembled WGS sequence"/>
</dbReference>
<accession>A0A179UQP7</accession>
<dbReference type="EMBL" id="GG657458">
    <property type="protein sequence ID" value="OAT10113.1"/>
    <property type="molecule type" value="Genomic_DNA"/>
</dbReference>
<dbReference type="KEGG" id="bgh:BDBG_05794"/>
<protein>
    <submittedName>
        <fullName evidence="1">Uncharacterized protein</fullName>
    </submittedName>
</protein>